<organism evidence="1 2">
    <name type="scientific">Rhizomicrobium electricum</name>
    <dbReference type="NCBI Taxonomy" id="480070"/>
    <lineage>
        <taxon>Bacteria</taxon>
        <taxon>Pseudomonadati</taxon>
        <taxon>Pseudomonadota</taxon>
        <taxon>Alphaproteobacteria</taxon>
        <taxon>Micropepsales</taxon>
        <taxon>Micropepsaceae</taxon>
        <taxon>Rhizomicrobium</taxon>
    </lineage>
</organism>
<dbReference type="PROSITE" id="PS01125">
    <property type="entry name" value="ROK"/>
    <property type="match status" value="1"/>
</dbReference>
<dbReference type="InterPro" id="IPR000600">
    <property type="entry name" value="ROK"/>
</dbReference>
<dbReference type="CDD" id="cd24066">
    <property type="entry name" value="ASKHA_NBD_ROK_EcFRK-like"/>
    <property type="match status" value="1"/>
</dbReference>
<sequence>MIQIGIDFGGTKIEAAALNVAGDFVKRIRAGNPGSYDAALAIVRDLVQRIETELGEHGTVGLGVPGSISPSTGVMRNANSVYLNGRPFREDLEKTLGRPIRMVNDANCLALSESVDGAAKGANVAFAVILGTGCGGGLVVGGKLIEGASGVAGEWGHMPLPWPAPEELPGPTCWCGQSGCLEYWISGTGLQRDYGEATGESLASERIIADYRSGRPEAVAAFKRYIDRLGRAIAVLCNIVDPDVVVMGGGLSNVDEIYELLPAAVAKRIFSDVIRTKFVKARWGDSSGVRGAARLWPLPANETKALLAKVR</sequence>
<dbReference type="SUPFAM" id="SSF53067">
    <property type="entry name" value="Actin-like ATPase domain"/>
    <property type="match status" value="1"/>
</dbReference>
<reference evidence="2" key="1">
    <citation type="journal article" date="2019" name="Int. J. Syst. Evol. Microbiol.">
        <title>The Global Catalogue of Microorganisms (GCM) 10K type strain sequencing project: providing services to taxonomists for standard genome sequencing and annotation.</title>
        <authorList>
            <consortium name="The Broad Institute Genomics Platform"/>
            <consortium name="The Broad Institute Genome Sequencing Center for Infectious Disease"/>
            <person name="Wu L."/>
            <person name="Ma J."/>
        </authorList>
    </citation>
    <scope>NUCLEOTIDE SEQUENCE [LARGE SCALE GENOMIC DNA]</scope>
    <source>
        <strain evidence="2">JCM 15089</strain>
    </source>
</reference>
<dbReference type="RefSeq" id="WP_166934718.1">
    <property type="nucleotide sequence ID" value="NZ_BAAADD010000005.1"/>
</dbReference>
<dbReference type="InterPro" id="IPR043129">
    <property type="entry name" value="ATPase_NBD"/>
</dbReference>
<evidence type="ECO:0000313" key="2">
    <source>
        <dbReference type="Proteomes" id="UP001499951"/>
    </source>
</evidence>
<dbReference type="PANTHER" id="PTHR18964">
    <property type="entry name" value="ROK (REPRESSOR, ORF, KINASE) FAMILY"/>
    <property type="match status" value="1"/>
</dbReference>
<proteinExistence type="predicted"/>
<dbReference type="EMBL" id="BAAADD010000005">
    <property type="protein sequence ID" value="GAA0573629.1"/>
    <property type="molecule type" value="Genomic_DNA"/>
</dbReference>
<name>A0ABP3PXQ3_9PROT</name>
<comment type="caution">
    <text evidence="1">The sequence shown here is derived from an EMBL/GenBank/DDBJ whole genome shotgun (WGS) entry which is preliminary data.</text>
</comment>
<evidence type="ECO:0000313" key="1">
    <source>
        <dbReference type="EMBL" id="GAA0573629.1"/>
    </source>
</evidence>
<dbReference type="InterPro" id="IPR049874">
    <property type="entry name" value="ROK_cs"/>
</dbReference>
<dbReference type="Gene3D" id="3.30.420.40">
    <property type="match status" value="2"/>
</dbReference>
<gene>
    <name evidence="1" type="ORF">GCM10008942_22930</name>
</gene>
<dbReference type="Proteomes" id="UP001499951">
    <property type="component" value="Unassembled WGS sequence"/>
</dbReference>
<keyword evidence="2" id="KW-1185">Reference proteome</keyword>
<dbReference type="Pfam" id="PF00480">
    <property type="entry name" value="ROK"/>
    <property type="match status" value="1"/>
</dbReference>
<accession>A0ABP3PXQ3</accession>
<protein>
    <submittedName>
        <fullName evidence="1">ROK family protein</fullName>
    </submittedName>
</protein>
<dbReference type="PANTHER" id="PTHR18964:SF174">
    <property type="entry name" value="D-ALLOSE KINASE-RELATED"/>
    <property type="match status" value="1"/>
</dbReference>